<dbReference type="Proteomes" id="UP000078572">
    <property type="component" value="Chromosome 2"/>
</dbReference>
<dbReference type="RefSeq" id="WP_064808073.1">
    <property type="nucleotide sequence ID" value="NZ_CP016023.1"/>
</dbReference>
<proteinExistence type="predicted"/>
<evidence type="ECO:0000313" key="2">
    <source>
        <dbReference type="Proteomes" id="UP000078572"/>
    </source>
</evidence>
<sequence>MVNAGTPMERLVCQTLITDDMVCADRGLDDTHIYMAPTAATLLRKDLGDLAMASLGRELLQQFLRDIKQAAAEEAALADAAINTANIGERAWHRNGALALAA</sequence>
<keyword evidence="2" id="KW-1185">Reference proteome</keyword>
<organism evidence="1 2">
    <name type="scientific">Ralstonia insidiosa</name>
    <dbReference type="NCBI Taxonomy" id="190721"/>
    <lineage>
        <taxon>Bacteria</taxon>
        <taxon>Pseudomonadati</taxon>
        <taxon>Pseudomonadota</taxon>
        <taxon>Betaproteobacteria</taxon>
        <taxon>Burkholderiales</taxon>
        <taxon>Burkholderiaceae</taxon>
        <taxon>Ralstonia</taxon>
    </lineage>
</organism>
<protein>
    <submittedName>
        <fullName evidence="1">Uncharacterized protein</fullName>
    </submittedName>
</protein>
<dbReference type="AlphaFoldDB" id="A0A192A4Z9"/>
<name>A0A192A4Z9_9RALS</name>
<reference evidence="2" key="1">
    <citation type="submission" date="2016-06" db="EMBL/GenBank/DDBJ databases">
        <authorList>
            <person name="Xu Y."/>
            <person name="Nagy A."/>
            <person name="Yan X."/>
            <person name="Kim S.W."/>
            <person name="Haley B."/>
            <person name="Liu N.T."/>
            <person name="Nou X."/>
        </authorList>
    </citation>
    <scope>NUCLEOTIDE SEQUENCE [LARGE SCALE GENOMIC DNA]</scope>
    <source>
        <strain evidence="2">ATCC 49129</strain>
    </source>
</reference>
<dbReference type="EMBL" id="CP016023">
    <property type="protein sequence ID" value="ANJ75459.1"/>
    <property type="molecule type" value="Genomic_DNA"/>
</dbReference>
<evidence type="ECO:0000313" key="1">
    <source>
        <dbReference type="EMBL" id="ANJ75459.1"/>
    </source>
</evidence>
<accession>A0A192A4Z9</accession>
<dbReference type="GeneID" id="61529005"/>
<gene>
    <name evidence="1" type="ORF">A9Y76_23470</name>
</gene>